<dbReference type="AlphaFoldDB" id="X1UY27"/>
<dbReference type="SUPFAM" id="SSF53187">
    <property type="entry name" value="Zn-dependent exopeptidases"/>
    <property type="match status" value="1"/>
</dbReference>
<accession>X1UY27</accession>
<feature type="non-terminal residue" evidence="1">
    <location>
        <position position="1"/>
    </location>
</feature>
<gene>
    <name evidence="1" type="ORF">S12H4_31358</name>
</gene>
<name>X1UY27_9ZZZZ</name>
<dbReference type="Gene3D" id="3.40.630.10">
    <property type="entry name" value="Zn peptidases"/>
    <property type="match status" value="1"/>
</dbReference>
<proteinExistence type="predicted"/>
<dbReference type="EMBL" id="BARW01018293">
    <property type="protein sequence ID" value="GAI97279.1"/>
    <property type="molecule type" value="Genomic_DNA"/>
</dbReference>
<protein>
    <recommendedName>
        <fullName evidence="2">Succinylglutamate desuccinylase/aspartoacylase</fullName>
    </recommendedName>
</protein>
<dbReference type="PANTHER" id="PTHR37326">
    <property type="entry name" value="BLL3975 PROTEIN"/>
    <property type="match status" value="1"/>
</dbReference>
<dbReference type="PANTHER" id="PTHR37326:SF1">
    <property type="entry name" value="BLL3975 PROTEIN"/>
    <property type="match status" value="1"/>
</dbReference>
<dbReference type="InterPro" id="IPR053138">
    <property type="entry name" value="N-alpha-Ac-DABA_deacetylase"/>
</dbReference>
<organism evidence="1">
    <name type="scientific">marine sediment metagenome</name>
    <dbReference type="NCBI Taxonomy" id="412755"/>
    <lineage>
        <taxon>unclassified sequences</taxon>
        <taxon>metagenomes</taxon>
        <taxon>ecological metagenomes</taxon>
    </lineage>
</organism>
<sequence length="230" mass="25256">YDPIDPDWVHPGDKNGSYTQRMKHILNELASEADCVIDLHTSSRKGSNNTMVYVPPENKEKDEIKSLNLSLAFGGDRIIYGTNENDYGWPVQNAMPFVAVKNGKTGIYAEAGTGGSSIPEEKFVNYFVTGVMNVLSEIGVIDSQICKQGERKVVNPLNENSISVKSELPGIFMPKVMVGDRVTKGQILAKVYGIPDGEKEIVSPINGIVMYRHMFGPTSEKDNIVTISPC</sequence>
<comment type="caution">
    <text evidence="1">The sequence shown here is derived from an EMBL/GenBank/DDBJ whole genome shotgun (WGS) entry which is preliminary data.</text>
</comment>
<evidence type="ECO:0008006" key="2">
    <source>
        <dbReference type="Google" id="ProtNLM"/>
    </source>
</evidence>
<evidence type="ECO:0000313" key="1">
    <source>
        <dbReference type="EMBL" id="GAI97279.1"/>
    </source>
</evidence>
<reference evidence="1" key="1">
    <citation type="journal article" date="2014" name="Front. Microbiol.">
        <title>High frequency of phylogenetically diverse reductive dehalogenase-homologous genes in deep subseafloor sedimentary metagenomes.</title>
        <authorList>
            <person name="Kawai M."/>
            <person name="Futagami T."/>
            <person name="Toyoda A."/>
            <person name="Takaki Y."/>
            <person name="Nishi S."/>
            <person name="Hori S."/>
            <person name="Arai W."/>
            <person name="Tsubouchi T."/>
            <person name="Morono Y."/>
            <person name="Uchiyama I."/>
            <person name="Ito T."/>
            <person name="Fujiyama A."/>
            <person name="Inagaki F."/>
            <person name="Takami H."/>
        </authorList>
    </citation>
    <scope>NUCLEOTIDE SEQUENCE</scope>
    <source>
        <strain evidence="1">Expedition CK06-06</strain>
    </source>
</reference>